<proteinExistence type="inferred from homology"/>
<evidence type="ECO:0000256" key="6">
    <source>
        <dbReference type="ARBA" id="ARBA00023136"/>
    </source>
</evidence>
<dbReference type="EMBL" id="LXEX01000036">
    <property type="protein sequence ID" value="OAT58757.1"/>
    <property type="molecule type" value="Genomic_DNA"/>
</dbReference>
<evidence type="ECO:0000313" key="9">
    <source>
        <dbReference type="EMBL" id="OAT58757.1"/>
    </source>
</evidence>
<evidence type="ECO:0000256" key="7">
    <source>
        <dbReference type="RuleBase" id="RU367016"/>
    </source>
</evidence>
<comment type="subcellular location">
    <subcellularLocation>
        <location evidence="1 7">Cell membrane</location>
        <topology evidence="1 7">Multi-pass membrane protein</topology>
    </subcellularLocation>
</comment>
<keyword evidence="5 7" id="KW-1133">Transmembrane helix</keyword>
<reference evidence="9 10" key="1">
    <citation type="submission" date="2016-04" db="EMBL/GenBank/DDBJ databases">
        <title>ATOL: Assembling a taxonomically balanced genome-scale reconstruction of the evolutionary history of the Enterobacteriaceae.</title>
        <authorList>
            <person name="Plunkett G.III."/>
            <person name="Neeno-Eckwall E.C."/>
            <person name="Glasner J.D."/>
            <person name="Perna N.T."/>
        </authorList>
    </citation>
    <scope>NUCLEOTIDE SEQUENCE [LARGE SCALE GENOMIC DNA]</scope>
    <source>
        <strain evidence="9 10">ATCC 12841</strain>
    </source>
</reference>
<feature type="transmembrane region" description="Helical" evidence="7">
    <location>
        <begin position="47"/>
        <end position="76"/>
    </location>
</feature>
<sequence>MVNPQRRFDAVSCQDNPIQENDAVTLDSIIQVVVEFVRNHEHWAIPIVFFLAFGESLAFLSLLLPATVILLGLGALVGESGIAFWPLWIAASVGAFMGDWVSYWFGDRYQHQVEHMWPLSRHPHLMVRGHAFFERWGTWGVFIGRFFGPLRAVVPLVAGICGMPKRYFQLANLLSAILWGFAMLAPGAFGIQWLNGWLD</sequence>
<protein>
    <submittedName>
        <fullName evidence="9">Membrane protein</fullName>
    </submittedName>
</protein>
<dbReference type="PANTHER" id="PTHR30353:SF15">
    <property type="entry name" value="INNER MEMBRANE PROTEIN YABI"/>
    <property type="match status" value="1"/>
</dbReference>
<evidence type="ECO:0000256" key="3">
    <source>
        <dbReference type="ARBA" id="ARBA00022475"/>
    </source>
</evidence>
<evidence type="ECO:0000259" key="8">
    <source>
        <dbReference type="Pfam" id="PF09335"/>
    </source>
</evidence>
<comment type="similarity">
    <text evidence="2 7">Belongs to the DedA family.</text>
</comment>
<keyword evidence="4 7" id="KW-0812">Transmembrane</keyword>
<evidence type="ECO:0000313" key="10">
    <source>
        <dbReference type="Proteomes" id="UP000078431"/>
    </source>
</evidence>
<evidence type="ECO:0000256" key="5">
    <source>
        <dbReference type="ARBA" id="ARBA00022989"/>
    </source>
</evidence>
<dbReference type="AlphaFoldDB" id="A0AA91EHK5"/>
<keyword evidence="6 7" id="KW-0472">Membrane</keyword>
<dbReference type="GO" id="GO:0005886">
    <property type="term" value="C:plasma membrane"/>
    <property type="evidence" value="ECO:0007669"/>
    <property type="project" value="UniProtKB-SubCell"/>
</dbReference>
<feature type="transmembrane region" description="Helical" evidence="7">
    <location>
        <begin position="82"/>
        <end position="106"/>
    </location>
</feature>
<accession>A0AA91EHK5</accession>
<organism evidence="9 10">
    <name type="scientific">Obesumbacterium proteus ATCC 12841</name>
    <dbReference type="NCBI Taxonomy" id="1354268"/>
    <lineage>
        <taxon>Bacteria</taxon>
        <taxon>Pseudomonadati</taxon>
        <taxon>Pseudomonadota</taxon>
        <taxon>Gammaproteobacteria</taxon>
        <taxon>Enterobacterales</taxon>
        <taxon>Hafniaceae</taxon>
        <taxon>Obesumbacterium</taxon>
    </lineage>
</organism>
<comment type="caution">
    <text evidence="7">Lacks conserved residue(s) required for the propagation of feature annotation.</text>
</comment>
<dbReference type="InterPro" id="IPR032818">
    <property type="entry name" value="DedA-like"/>
</dbReference>
<evidence type="ECO:0000256" key="4">
    <source>
        <dbReference type="ARBA" id="ARBA00022692"/>
    </source>
</evidence>
<dbReference type="Proteomes" id="UP000078431">
    <property type="component" value="Unassembled WGS sequence"/>
</dbReference>
<dbReference type="InterPro" id="IPR032816">
    <property type="entry name" value="VTT_dom"/>
</dbReference>
<comment type="caution">
    <text evidence="9">The sequence shown here is derived from an EMBL/GenBank/DDBJ whole genome shotgun (WGS) entry which is preliminary data.</text>
</comment>
<gene>
    <name evidence="9" type="ORF">M993_02513</name>
</gene>
<feature type="domain" description="VTT" evidence="8">
    <location>
        <begin position="64"/>
        <end position="188"/>
    </location>
</feature>
<keyword evidence="3 7" id="KW-1003">Cell membrane</keyword>
<feature type="transmembrane region" description="Helical" evidence="7">
    <location>
        <begin position="173"/>
        <end position="194"/>
    </location>
</feature>
<keyword evidence="10" id="KW-1185">Reference proteome</keyword>
<dbReference type="Pfam" id="PF09335">
    <property type="entry name" value="VTT_dom"/>
    <property type="match status" value="1"/>
</dbReference>
<name>A0AA91EHK5_9GAMM</name>
<dbReference type="PANTHER" id="PTHR30353">
    <property type="entry name" value="INNER MEMBRANE PROTEIN DEDA-RELATED"/>
    <property type="match status" value="1"/>
</dbReference>
<evidence type="ECO:0000256" key="2">
    <source>
        <dbReference type="ARBA" id="ARBA00010792"/>
    </source>
</evidence>
<evidence type="ECO:0000256" key="1">
    <source>
        <dbReference type="ARBA" id="ARBA00004651"/>
    </source>
</evidence>